<reference evidence="3 4" key="1">
    <citation type="submission" date="2018-05" db="EMBL/GenBank/DDBJ databases">
        <title>Genetic diversity of glacier-inhabiting Cryobacterium bacteria in China and description of Cryobacterium mengkeensis sp. nov. and Arthrobacter glacialis sp. nov.</title>
        <authorList>
            <person name="Liu Q."/>
            <person name="Xin Y.-H."/>
        </authorList>
    </citation>
    <scope>NUCLEOTIDE SEQUENCE [LARGE SCALE GENOMIC DNA]</scope>
    <source>
        <strain evidence="3 4">LI2</strain>
    </source>
</reference>
<dbReference type="Pfam" id="PF00723">
    <property type="entry name" value="Glyco_hydro_15"/>
    <property type="match status" value="1"/>
</dbReference>
<evidence type="ECO:0000313" key="3">
    <source>
        <dbReference type="EMBL" id="PYI65221.1"/>
    </source>
</evidence>
<dbReference type="PANTHER" id="PTHR31616:SF10">
    <property type="entry name" value="TREHALASE"/>
    <property type="match status" value="1"/>
</dbReference>
<dbReference type="InterPro" id="IPR045582">
    <property type="entry name" value="Trehalase-like_N"/>
</dbReference>
<dbReference type="PANTHER" id="PTHR31616">
    <property type="entry name" value="TREHALASE"/>
    <property type="match status" value="1"/>
</dbReference>
<feature type="domain" description="Trehalase-like N-terminal" evidence="2">
    <location>
        <begin position="16"/>
        <end position="145"/>
    </location>
</feature>
<dbReference type="Gene3D" id="1.50.10.10">
    <property type="match status" value="1"/>
</dbReference>
<protein>
    <submittedName>
        <fullName evidence="3">Glycoside hydrolase</fullName>
    </submittedName>
</protein>
<dbReference type="Proteomes" id="UP000247832">
    <property type="component" value="Unassembled WGS sequence"/>
</dbReference>
<organism evidence="3 4">
    <name type="scientific">Arthrobacter livingstonensis</name>
    <dbReference type="NCBI Taxonomy" id="670078"/>
    <lineage>
        <taxon>Bacteria</taxon>
        <taxon>Bacillati</taxon>
        <taxon>Actinomycetota</taxon>
        <taxon>Actinomycetes</taxon>
        <taxon>Micrococcales</taxon>
        <taxon>Micrococcaceae</taxon>
        <taxon>Arthrobacter</taxon>
    </lineage>
</organism>
<dbReference type="EMBL" id="QJVD01000028">
    <property type="protein sequence ID" value="PYI65221.1"/>
    <property type="molecule type" value="Genomic_DNA"/>
</dbReference>
<keyword evidence="3" id="KW-0378">Hydrolase</keyword>
<dbReference type="GO" id="GO:0005993">
    <property type="term" value="P:trehalose catabolic process"/>
    <property type="evidence" value="ECO:0007669"/>
    <property type="project" value="TreeGrafter"/>
</dbReference>
<name>A0A2V5L1Q3_9MICC</name>
<accession>A0A2V5L1Q3</accession>
<proteinExistence type="predicted"/>
<dbReference type="InterPro" id="IPR008928">
    <property type="entry name" value="6-hairpin_glycosidase_sf"/>
</dbReference>
<evidence type="ECO:0000259" key="2">
    <source>
        <dbReference type="Pfam" id="PF19291"/>
    </source>
</evidence>
<comment type="caution">
    <text evidence="3">The sequence shown here is derived from an EMBL/GenBank/DDBJ whole genome shotgun (WGS) entry which is preliminary data.</text>
</comment>
<dbReference type="GO" id="GO:0015927">
    <property type="term" value="F:trehalase activity"/>
    <property type="evidence" value="ECO:0007669"/>
    <property type="project" value="TreeGrafter"/>
</dbReference>
<dbReference type="OrthoDB" id="3902805at2"/>
<dbReference type="AlphaFoldDB" id="A0A2V5L1Q3"/>
<dbReference type="InterPro" id="IPR012341">
    <property type="entry name" value="6hp_glycosidase-like_sf"/>
</dbReference>
<evidence type="ECO:0000259" key="1">
    <source>
        <dbReference type="Pfam" id="PF00723"/>
    </source>
</evidence>
<dbReference type="Pfam" id="PF19291">
    <property type="entry name" value="TREH_N"/>
    <property type="match status" value="1"/>
</dbReference>
<keyword evidence="4" id="KW-1185">Reference proteome</keyword>
<gene>
    <name evidence="3" type="ORF">CVV68_19095</name>
</gene>
<evidence type="ECO:0000313" key="4">
    <source>
        <dbReference type="Proteomes" id="UP000247832"/>
    </source>
</evidence>
<dbReference type="SUPFAM" id="SSF48208">
    <property type="entry name" value="Six-hairpin glycosidases"/>
    <property type="match status" value="1"/>
</dbReference>
<feature type="domain" description="GH15-like" evidence="1">
    <location>
        <begin position="240"/>
        <end position="575"/>
    </location>
</feature>
<dbReference type="RefSeq" id="WP_110502591.1">
    <property type="nucleotide sequence ID" value="NZ_QJVD01000028.1"/>
</dbReference>
<sequence>MSAVDQDPQPPHVLREYAMIADGERAALIGPRGDVAWMCAPRWDSDAVFSSLIGGGGTFAVTPANPRYVWGGSYLDGTLIWKSRWVTGDGIIECREALALPADPHRAVLLRRVGAISGPAVVTVALEAGAGFGNHGMTRLKCADGVWTARSGTLYVRLAGAAEATVHDGALHLRLDLPAGGGHDLVLELADEPFASGPVDVDAAWAATEHSWNNDVPQLLDTIAPDDARQSYAVLRGMTGASGAMVAAATLGMPESALEKRNYDYRYAWIRDQCYAGQSVAACGPYPLLDDAVRFVTARLLEDGPGLKPAYTVTGGRVPDESDLGLPGYPGGSAKVGNWVNEQFQLDAFGETLLLLAAAATHDRLDLENWRAAEAAVQAITDRWQEPDAGIWELNNDRWAHSRLICAAGLRAVAVHAPAAQGAPWTSLADAIVADTARDCLHPSGRWQRSPGDDRVDAALLLPALRGALPVNDPRSLATVEAVRAELGREGYVYRFSQDARPLAQAEGAFLLCGFDMAMAVHQQGHEVEAMHWFERNRASCATTGLFTEEYDVEQRQLRGNFPQAFVHAAMLEAASRLATAPKLELEYP</sequence>
<dbReference type="InterPro" id="IPR011613">
    <property type="entry name" value="GH15-like"/>
</dbReference>